<dbReference type="InterPro" id="IPR008756">
    <property type="entry name" value="Peptidase_M56"/>
</dbReference>
<dbReference type="STRING" id="743719.PaelaDRAFT_4657"/>
<dbReference type="PANTHER" id="PTHR34978:SF3">
    <property type="entry name" value="SLR0241 PROTEIN"/>
    <property type="match status" value="1"/>
</dbReference>
<evidence type="ECO:0000259" key="2">
    <source>
        <dbReference type="Pfam" id="PF05569"/>
    </source>
</evidence>
<proteinExistence type="predicted"/>
<keyword evidence="1" id="KW-1133">Transmembrane helix</keyword>
<dbReference type="CDD" id="cd07341">
    <property type="entry name" value="M56_BlaR1_MecR1_like"/>
    <property type="match status" value="1"/>
</dbReference>
<feature type="transmembrane region" description="Helical" evidence="1">
    <location>
        <begin position="12"/>
        <end position="32"/>
    </location>
</feature>
<keyword evidence="1" id="KW-0812">Transmembrane</keyword>
<sequence length="679" mass="76597">MSSVMAWIPPIVHWVVEVSFMATVMVLLILVIRALLKHRLPIKWQYGLWLLLIVRLLLPWAPESSLSLFNLFPFIHQDSWQAPVKLADPEPALPGEPEGYLPSTVTSGPHASESLINAEIDMPPPSTYGKVSLWRDTAIFIVWSVGVLIFGLRLVKVHIAFSRGLKETPPIPAEFHLVDLLDRCRQEIGVNRSIPLLVSPAMAGPGLYGLVRPRILLPAQCAETFSSKELRYIFLHELVHMKRKDIAVNVIMTLLLIVQWFNPVLWYAYRKLREDQELSCDAATISHIGSDEAKEYGYTIVKLLEGSASRPSRLLATANFSPGHGELKRRMMMIAKFKRQSFKWSVTGLVMILLLVAVSLTNAKAADVNPVSPDLAKEIAKQESINVPILSEIDPTIREQVEDTVRNIMIDLGMALHLKKVEHVPENHQWFLEFEGDGTGMANLWVDDKSGKFENASIGVDLPLNRVENDQIDQAVEALKKEGYTGETDFKVHRVIDNMLKDGPYSVQTTFSNTHAQVVFTEHRIRSVSFELDPEQVTEKHQERGRQALTFLGYDTEALMTSAKRLVSDKEEYINLQYEDGSHITFHPETLTISQIGLQGKENSGHKDFKMTKQRLIETAKPLASALFQTDLGDYTLTMHPKNPGTASFHKPGEPYIHVSYNASGEIYLWTINETAFFH</sequence>
<evidence type="ECO:0000313" key="4">
    <source>
        <dbReference type="Proteomes" id="UP000003891"/>
    </source>
</evidence>
<protein>
    <submittedName>
        <fullName evidence="3">Peptidase M56 BlaR1</fullName>
    </submittedName>
</protein>
<accession>G4HKZ6</accession>
<dbReference type="PANTHER" id="PTHR34978">
    <property type="entry name" value="POSSIBLE SENSOR-TRANSDUCER PROTEIN BLAR"/>
    <property type="match status" value="1"/>
</dbReference>
<organism evidence="3 4">
    <name type="scientific">Paenibacillus lactis 154</name>
    <dbReference type="NCBI Taxonomy" id="743719"/>
    <lineage>
        <taxon>Bacteria</taxon>
        <taxon>Bacillati</taxon>
        <taxon>Bacillota</taxon>
        <taxon>Bacilli</taxon>
        <taxon>Bacillales</taxon>
        <taxon>Paenibacillaceae</taxon>
        <taxon>Paenibacillus</taxon>
    </lineage>
</organism>
<dbReference type="RefSeq" id="WP_007131817.1">
    <property type="nucleotide sequence ID" value="NZ_AGIP01000013.1"/>
</dbReference>
<dbReference type="Proteomes" id="UP000003891">
    <property type="component" value="Unassembled WGS sequence"/>
</dbReference>
<dbReference type="OrthoDB" id="9762883at2"/>
<dbReference type="EMBL" id="AGIP01000013">
    <property type="protein sequence ID" value="EHB57450.1"/>
    <property type="molecule type" value="Genomic_DNA"/>
</dbReference>
<reference evidence="3 4" key="1">
    <citation type="submission" date="2011-09" db="EMBL/GenBank/DDBJ databases">
        <title>The draft genome of Paenibacillus lactis 154.</title>
        <authorList>
            <consortium name="US DOE Joint Genome Institute (JGI-PGF)"/>
            <person name="Lucas S."/>
            <person name="Han J."/>
            <person name="Lapidus A."/>
            <person name="Cheng J.-F."/>
            <person name="Goodwin L."/>
            <person name="Pitluck S."/>
            <person name="Peters L."/>
            <person name="Land M.L."/>
            <person name="Hauser L."/>
            <person name="Siebers A."/>
            <person name="Thelen M."/>
            <person name="Hugenholtz P."/>
            <person name="Allgaier M."/>
            <person name="Woyke T.J."/>
        </authorList>
    </citation>
    <scope>NUCLEOTIDE SEQUENCE [LARGE SCALE GENOMIC DNA]</scope>
    <source>
        <strain evidence="3 4">154</strain>
    </source>
</reference>
<dbReference type="AlphaFoldDB" id="G4HKZ6"/>
<evidence type="ECO:0000256" key="1">
    <source>
        <dbReference type="SAM" id="Phobius"/>
    </source>
</evidence>
<feature type="transmembrane region" description="Helical" evidence="1">
    <location>
        <begin position="137"/>
        <end position="155"/>
    </location>
</feature>
<feature type="transmembrane region" description="Helical" evidence="1">
    <location>
        <begin position="341"/>
        <end position="360"/>
    </location>
</feature>
<dbReference type="eggNOG" id="COG4219">
    <property type="taxonomic scope" value="Bacteria"/>
</dbReference>
<feature type="transmembrane region" description="Helical" evidence="1">
    <location>
        <begin position="246"/>
        <end position="269"/>
    </location>
</feature>
<gene>
    <name evidence="3" type="ORF">PaelaDRAFT_4657</name>
</gene>
<dbReference type="InterPro" id="IPR052173">
    <property type="entry name" value="Beta-lactam_resp_regulator"/>
</dbReference>
<dbReference type="Pfam" id="PF05569">
    <property type="entry name" value="Peptidase_M56"/>
    <property type="match status" value="1"/>
</dbReference>
<evidence type="ECO:0000313" key="3">
    <source>
        <dbReference type="EMBL" id="EHB57450.1"/>
    </source>
</evidence>
<feature type="domain" description="Peptidase M56" evidence="2">
    <location>
        <begin position="15"/>
        <end position="334"/>
    </location>
</feature>
<keyword evidence="1" id="KW-0472">Membrane</keyword>
<name>G4HKZ6_9BACL</name>
<dbReference type="PATRIC" id="fig|743719.3.peg.4733"/>